<evidence type="ECO:0008006" key="4">
    <source>
        <dbReference type="Google" id="ProtNLM"/>
    </source>
</evidence>
<dbReference type="PANTHER" id="PTHR39401:SF1">
    <property type="entry name" value="SNOAL-LIKE DOMAIN-CONTAINING PROTEIN"/>
    <property type="match status" value="1"/>
</dbReference>
<keyword evidence="1" id="KW-0812">Transmembrane</keyword>
<reference evidence="2 3" key="1">
    <citation type="journal article" date="2018" name="Mycol. Prog.">
        <title>Coniella lustricola, a new species from submerged detritus.</title>
        <authorList>
            <person name="Raudabaugh D.B."/>
            <person name="Iturriaga T."/>
            <person name="Carver A."/>
            <person name="Mondo S."/>
            <person name="Pangilinan J."/>
            <person name="Lipzen A."/>
            <person name="He G."/>
            <person name="Amirebrahimi M."/>
            <person name="Grigoriev I.V."/>
            <person name="Miller A.N."/>
        </authorList>
    </citation>
    <scope>NUCLEOTIDE SEQUENCE [LARGE SCALE GENOMIC DNA]</scope>
    <source>
        <strain evidence="2 3">B22-T-1</strain>
    </source>
</reference>
<keyword evidence="1" id="KW-1133">Transmembrane helix</keyword>
<evidence type="ECO:0000313" key="2">
    <source>
        <dbReference type="EMBL" id="PSS03809.1"/>
    </source>
</evidence>
<organism evidence="2 3">
    <name type="scientific">Coniella lustricola</name>
    <dbReference type="NCBI Taxonomy" id="2025994"/>
    <lineage>
        <taxon>Eukaryota</taxon>
        <taxon>Fungi</taxon>
        <taxon>Dikarya</taxon>
        <taxon>Ascomycota</taxon>
        <taxon>Pezizomycotina</taxon>
        <taxon>Sordariomycetes</taxon>
        <taxon>Sordariomycetidae</taxon>
        <taxon>Diaporthales</taxon>
        <taxon>Schizoparmaceae</taxon>
        <taxon>Coniella</taxon>
    </lineage>
</organism>
<dbReference type="EMBL" id="KZ678373">
    <property type="protein sequence ID" value="PSS03809.1"/>
    <property type="molecule type" value="Genomic_DNA"/>
</dbReference>
<proteinExistence type="predicted"/>
<dbReference type="OrthoDB" id="3468019at2759"/>
<name>A0A2T3AN30_9PEZI</name>
<gene>
    <name evidence="2" type="ORF">BD289DRAFT_420254</name>
</gene>
<accession>A0A2T3AN30</accession>
<dbReference type="Proteomes" id="UP000241462">
    <property type="component" value="Unassembled WGS sequence"/>
</dbReference>
<keyword evidence="3" id="KW-1185">Reference proteome</keyword>
<sequence>MANYEPEYPANIAVDAGIKNFITNFYTVSDTFGQNREWADFYCDDATLIMEKKEAIGKDGILSSFLLCFFLPGVVLWTKKCSLDILKVREGMWEKVAARKHTVFKVFPASFGNTGAHGGNEEVELMLYGSVVYKFKGEEGQEGGADWAGYAKLFKSGAGGEWKFAYYRVYIQR</sequence>
<evidence type="ECO:0000256" key="1">
    <source>
        <dbReference type="SAM" id="Phobius"/>
    </source>
</evidence>
<dbReference type="PANTHER" id="PTHR39401">
    <property type="entry name" value="SNOAL-LIKE DOMAIN-CONTAINING PROTEIN"/>
    <property type="match status" value="1"/>
</dbReference>
<protein>
    <recommendedName>
        <fullName evidence="4">SnoaL-like domain-containing protein</fullName>
    </recommendedName>
</protein>
<evidence type="ECO:0000313" key="3">
    <source>
        <dbReference type="Proteomes" id="UP000241462"/>
    </source>
</evidence>
<dbReference type="STRING" id="2025994.A0A2T3AN30"/>
<dbReference type="InParanoid" id="A0A2T3AN30"/>
<dbReference type="AlphaFoldDB" id="A0A2T3AN30"/>
<keyword evidence="1" id="KW-0472">Membrane</keyword>
<feature type="transmembrane region" description="Helical" evidence="1">
    <location>
        <begin position="60"/>
        <end position="78"/>
    </location>
</feature>